<keyword evidence="5" id="KW-0862">Zinc</keyword>
<dbReference type="FunFam" id="3.30.160.60:FF:000100">
    <property type="entry name" value="Zinc finger 45-like"/>
    <property type="match status" value="1"/>
</dbReference>
<accession>A0A1Q5UPV6</accession>
<dbReference type="Proteomes" id="UP000186955">
    <property type="component" value="Unassembled WGS sequence"/>
</dbReference>
<evidence type="ECO:0000313" key="10">
    <source>
        <dbReference type="Proteomes" id="UP000186955"/>
    </source>
</evidence>
<evidence type="ECO:0000256" key="7">
    <source>
        <dbReference type="PROSITE-ProRule" id="PRU00042"/>
    </source>
</evidence>
<evidence type="ECO:0000256" key="1">
    <source>
        <dbReference type="ARBA" id="ARBA00004123"/>
    </source>
</evidence>
<evidence type="ECO:0000256" key="6">
    <source>
        <dbReference type="ARBA" id="ARBA00023242"/>
    </source>
</evidence>
<name>A0A1Q5UPV6_9EURO</name>
<dbReference type="Gene3D" id="3.30.160.60">
    <property type="entry name" value="Classic Zinc Finger"/>
    <property type="match status" value="2"/>
</dbReference>
<dbReference type="EMBL" id="MNBE01000087">
    <property type="protein sequence ID" value="OKP14510.1"/>
    <property type="molecule type" value="Genomic_DNA"/>
</dbReference>
<dbReference type="PROSITE" id="PS50157">
    <property type="entry name" value="ZINC_FINGER_C2H2_2"/>
    <property type="match status" value="2"/>
</dbReference>
<dbReference type="SMART" id="SM00355">
    <property type="entry name" value="ZnF_C2H2"/>
    <property type="match status" value="2"/>
</dbReference>
<dbReference type="InterPro" id="IPR051059">
    <property type="entry name" value="VerF-like"/>
</dbReference>
<dbReference type="GO" id="GO:0008270">
    <property type="term" value="F:zinc ion binding"/>
    <property type="evidence" value="ECO:0007669"/>
    <property type="project" value="UniProtKB-KW"/>
</dbReference>
<evidence type="ECO:0000256" key="5">
    <source>
        <dbReference type="ARBA" id="ARBA00022833"/>
    </source>
</evidence>
<keyword evidence="2" id="KW-0479">Metal-binding</keyword>
<evidence type="ECO:0000256" key="4">
    <source>
        <dbReference type="ARBA" id="ARBA00022771"/>
    </source>
</evidence>
<dbReference type="GO" id="GO:0000981">
    <property type="term" value="F:DNA-binding transcription factor activity, RNA polymerase II-specific"/>
    <property type="evidence" value="ECO:0007669"/>
    <property type="project" value="InterPro"/>
</dbReference>
<comment type="subcellular location">
    <subcellularLocation>
        <location evidence="1">Nucleus</location>
    </subcellularLocation>
</comment>
<evidence type="ECO:0000256" key="3">
    <source>
        <dbReference type="ARBA" id="ARBA00022737"/>
    </source>
</evidence>
<evidence type="ECO:0000256" key="2">
    <source>
        <dbReference type="ARBA" id="ARBA00022723"/>
    </source>
</evidence>
<dbReference type="GO" id="GO:0005634">
    <property type="term" value="C:nucleus"/>
    <property type="evidence" value="ECO:0007669"/>
    <property type="project" value="UniProtKB-SubCell"/>
</dbReference>
<dbReference type="AlphaFoldDB" id="A0A1Q5UPV6"/>
<comment type="caution">
    <text evidence="9">The sequence shown here is derived from an EMBL/GenBank/DDBJ whole genome shotgun (WGS) entry which is preliminary data.</text>
</comment>
<dbReference type="Pfam" id="PF00096">
    <property type="entry name" value="zf-C2H2"/>
    <property type="match status" value="2"/>
</dbReference>
<keyword evidence="3" id="KW-0677">Repeat</keyword>
<evidence type="ECO:0000259" key="8">
    <source>
        <dbReference type="PROSITE" id="PS50157"/>
    </source>
</evidence>
<dbReference type="InterPro" id="IPR036236">
    <property type="entry name" value="Znf_C2H2_sf"/>
</dbReference>
<feature type="domain" description="C2H2-type" evidence="8">
    <location>
        <begin position="51"/>
        <end position="79"/>
    </location>
</feature>
<gene>
    <name evidence="9" type="ORF">PENSUB_13978</name>
</gene>
<keyword evidence="10" id="KW-1185">Reference proteome</keyword>
<keyword evidence="4 7" id="KW-0863">Zinc-finger</keyword>
<evidence type="ECO:0000313" key="9">
    <source>
        <dbReference type="EMBL" id="OKP14510.1"/>
    </source>
</evidence>
<feature type="domain" description="C2H2-type" evidence="8">
    <location>
        <begin position="16"/>
        <end position="50"/>
    </location>
</feature>
<organism evidence="9 10">
    <name type="scientific">Penicillium subrubescens</name>
    <dbReference type="NCBI Taxonomy" id="1316194"/>
    <lineage>
        <taxon>Eukaryota</taxon>
        <taxon>Fungi</taxon>
        <taxon>Dikarya</taxon>
        <taxon>Ascomycota</taxon>
        <taxon>Pezizomycotina</taxon>
        <taxon>Eurotiomycetes</taxon>
        <taxon>Eurotiomycetidae</taxon>
        <taxon>Eurotiales</taxon>
        <taxon>Aspergillaceae</taxon>
        <taxon>Penicillium</taxon>
    </lineage>
</organism>
<dbReference type="GO" id="GO:0000978">
    <property type="term" value="F:RNA polymerase II cis-regulatory region sequence-specific DNA binding"/>
    <property type="evidence" value="ECO:0007669"/>
    <property type="project" value="InterPro"/>
</dbReference>
<dbReference type="STRING" id="1316194.A0A1Q5UPV6"/>
<dbReference type="GO" id="GO:0000785">
    <property type="term" value="C:chromatin"/>
    <property type="evidence" value="ECO:0007669"/>
    <property type="project" value="TreeGrafter"/>
</dbReference>
<dbReference type="SUPFAM" id="SSF57667">
    <property type="entry name" value="beta-beta-alpha zinc fingers"/>
    <property type="match status" value="1"/>
</dbReference>
<dbReference type="PANTHER" id="PTHR40626:SF11">
    <property type="entry name" value="ZINC FINGER PROTEIN YPR022C"/>
    <property type="match status" value="1"/>
</dbReference>
<dbReference type="InterPro" id="IPR013087">
    <property type="entry name" value="Znf_C2H2_type"/>
</dbReference>
<protein>
    <submittedName>
        <fullName evidence="9">Transcriptional regulator of form adherence 5</fullName>
    </submittedName>
</protein>
<reference evidence="9 10" key="1">
    <citation type="submission" date="2016-10" db="EMBL/GenBank/DDBJ databases">
        <title>Genome sequence of the ascomycete fungus Penicillium subrubescens.</title>
        <authorList>
            <person name="De Vries R.P."/>
            <person name="Peng M."/>
            <person name="Dilokpimol A."/>
            <person name="Hilden K."/>
            <person name="Makela M.R."/>
            <person name="Grigoriev I."/>
            <person name="Riley R."/>
            <person name="Granchi Z."/>
        </authorList>
    </citation>
    <scope>NUCLEOTIDE SEQUENCE [LARGE SCALE GENOMIC DNA]</scope>
    <source>
        <strain evidence="9 10">CBS 132785</strain>
    </source>
</reference>
<proteinExistence type="predicted"/>
<sequence length="169" mass="18803">MSPSTGKGASHRRASLKCTYCERAFSRTEHLTRHERSRKVKPGGYRNEKPFSCNYCDATFSRKDVIKRHHLRYHQAIAEMVGVTSEPALPTFLHPAPPAPVQPVIMSPSPQDVFLDFSQGENPAVAALSRQDGHSSLLMDNYIMDAFLPDLDTQSAPDEWHAGNLSGLI</sequence>
<keyword evidence="6" id="KW-0539">Nucleus</keyword>
<dbReference type="PROSITE" id="PS00028">
    <property type="entry name" value="ZINC_FINGER_C2H2_1"/>
    <property type="match status" value="1"/>
</dbReference>
<dbReference type="PANTHER" id="PTHR40626">
    <property type="entry name" value="MIP31509P"/>
    <property type="match status" value="1"/>
</dbReference>